<accession>A0A671PX18</accession>
<protein>
    <recommendedName>
        <fullName evidence="2">non-specific serine/threonine protein kinase</fullName>
        <ecNumber evidence="2">2.7.11.1</ecNumber>
    </recommendedName>
</protein>
<dbReference type="GO" id="GO:0007346">
    <property type="term" value="P:regulation of mitotic cell cycle"/>
    <property type="evidence" value="ECO:0007669"/>
    <property type="project" value="TreeGrafter"/>
</dbReference>
<evidence type="ECO:0000256" key="4">
    <source>
        <dbReference type="ARBA" id="ARBA00022679"/>
    </source>
</evidence>
<keyword evidence="13" id="KW-1185">Reference proteome</keyword>
<reference evidence="12" key="2">
    <citation type="submission" date="2025-09" db="UniProtKB">
        <authorList>
            <consortium name="Ensembl"/>
        </authorList>
    </citation>
    <scope>IDENTIFICATION</scope>
</reference>
<dbReference type="InterPro" id="IPR008271">
    <property type="entry name" value="Ser/Thr_kinase_AS"/>
</dbReference>
<evidence type="ECO:0000256" key="9">
    <source>
        <dbReference type="ARBA" id="ARBA00048679"/>
    </source>
</evidence>
<feature type="transmembrane region" description="Helical" evidence="10">
    <location>
        <begin position="504"/>
        <end position="521"/>
    </location>
</feature>
<dbReference type="Gene3D" id="3.30.200.20">
    <property type="entry name" value="Phosphorylase Kinase, domain 1"/>
    <property type="match status" value="1"/>
</dbReference>
<keyword evidence="10" id="KW-0812">Transmembrane</keyword>
<feature type="domain" description="Protein kinase" evidence="11">
    <location>
        <begin position="321"/>
        <end position="571"/>
    </location>
</feature>
<evidence type="ECO:0000259" key="11">
    <source>
        <dbReference type="PROSITE" id="PS50011"/>
    </source>
</evidence>
<comment type="catalytic activity">
    <reaction evidence="8">
        <text>L-threonyl-[protein] + ATP = O-phospho-L-threonyl-[protein] + ADP + H(+)</text>
        <dbReference type="Rhea" id="RHEA:46608"/>
        <dbReference type="Rhea" id="RHEA-COMP:11060"/>
        <dbReference type="Rhea" id="RHEA-COMP:11605"/>
        <dbReference type="ChEBI" id="CHEBI:15378"/>
        <dbReference type="ChEBI" id="CHEBI:30013"/>
        <dbReference type="ChEBI" id="CHEBI:30616"/>
        <dbReference type="ChEBI" id="CHEBI:61977"/>
        <dbReference type="ChEBI" id="CHEBI:456216"/>
        <dbReference type="EC" id="2.7.11.1"/>
    </reaction>
</comment>
<evidence type="ECO:0000256" key="7">
    <source>
        <dbReference type="ARBA" id="ARBA00022840"/>
    </source>
</evidence>
<keyword evidence="10" id="KW-1133">Transmembrane helix</keyword>
<dbReference type="GO" id="GO:0004674">
    <property type="term" value="F:protein serine/threonine kinase activity"/>
    <property type="evidence" value="ECO:0007669"/>
    <property type="project" value="UniProtKB-KW"/>
</dbReference>
<comment type="similarity">
    <text evidence="1">Belongs to the protein kinase superfamily. CAMK Ser/Thr protein kinase family. PIM subfamily.</text>
</comment>
<dbReference type="GO" id="GO:0005737">
    <property type="term" value="C:cytoplasm"/>
    <property type="evidence" value="ECO:0007669"/>
    <property type="project" value="TreeGrafter"/>
</dbReference>
<dbReference type="SMART" id="SM00220">
    <property type="entry name" value="S_TKc"/>
    <property type="match status" value="1"/>
</dbReference>
<keyword evidence="10" id="KW-0472">Membrane</keyword>
<keyword evidence="3" id="KW-0723">Serine/threonine-protein kinase</keyword>
<dbReference type="Proteomes" id="UP000472260">
    <property type="component" value="Unassembled WGS sequence"/>
</dbReference>
<organism evidence="12 13">
    <name type="scientific">Sinocyclocheilus anshuiensis</name>
    <dbReference type="NCBI Taxonomy" id="1608454"/>
    <lineage>
        <taxon>Eukaryota</taxon>
        <taxon>Metazoa</taxon>
        <taxon>Chordata</taxon>
        <taxon>Craniata</taxon>
        <taxon>Vertebrata</taxon>
        <taxon>Euteleostomi</taxon>
        <taxon>Actinopterygii</taxon>
        <taxon>Neopterygii</taxon>
        <taxon>Teleostei</taxon>
        <taxon>Ostariophysi</taxon>
        <taxon>Cypriniformes</taxon>
        <taxon>Cyprinidae</taxon>
        <taxon>Cyprininae</taxon>
        <taxon>Sinocyclocheilus</taxon>
    </lineage>
</organism>
<dbReference type="GO" id="GO:0005524">
    <property type="term" value="F:ATP binding"/>
    <property type="evidence" value="ECO:0007669"/>
    <property type="project" value="UniProtKB-KW"/>
</dbReference>
<dbReference type="EC" id="2.7.11.1" evidence="2"/>
<evidence type="ECO:0000256" key="2">
    <source>
        <dbReference type="ARBA" id="ARBA00012513"/>
    </source>
</evidence>
<keyword evidence="6" id="KW-0418">Kinase</keyword>
<keyword evidence="5" id="KW-0547">Nucleotide-binding</keyword>
<proteinExistence type="inferred from homology"/>
<dbReference type="InterPro" id="IPR011009">
    <property type="entry name" value="Kinase-like_dom_sf"/>
</dbReference>
<dbReference type="InterPro" id="IPR051138">
    <property type="entry name" value="PIM_Ser/Thr_kinase"/>
</dbReference>
<sequence length="576" mass="64629">MLLTLLGVIALIQRERKKVNNTHSGQEEKADQSDAPPLSDDVSFFIGMPKLSDDVSFFIDTSKLSDDVSFFIGMPKLSDDVSFFIDTSKLSDDVSFFIGMPKLSDDVSFFIDTSKLSDDVSFFIDTSKLSDDVSFFIDTSKLSDDVSFFIDTSKLSDDVSFFIDTSKLSDDVSFFIGTPKLSDDVSFFTASPKLRDDVSFFIDTSKLSDDGSFFIGTPKLSDDGSFFIGTSKLSDDVSFFSATFKLSDDVSFFSATSKLSDNVSFFSAMSNLSSDVPPSFFPVMSKLSDVDLFYSVTSKLSDDVSLASFPAMSKYINSHRYEIGSQLGEGGFGTVYAATRLDDGLQVSVCITYIIFLDGCSKPLPLEVALQILANKRPRVEEIIQLLDWQVDPDYYFMVLERPMPCQSLYEYLKCYKGTMEEDVARVIMHQAIFAARMCCLRGVLHRDIKLENLLINPDTLEVKLIDFGCGAILTDVSYTSFAGSREYCPPEYHMTGKYHGEPGTVWSLGILLFVILFCKFPKRRHLHKINAKNWTKAGLSKECCDLIRRCLQIDPKQRIELGKLSLHDWFMVNTF</sequence>
<dbReference type="SUPFAM" id="SSF56112">
    <property type="entry name" value="Protein kinase-like (PK-like)"/>
    <property type="match status" value="1"/>
</dbReference>
<dbReference type="GO" id="GO:0043066">
    <property type="term" value="P:negative regulation of apoptotic process"/>
    <property type="evidence" value="ECO:0007669"/>
    <property type="project" value="TreeGrafter"/>
</dbReference>
<dbReference type="PANTHER" id="PTHR22984">
    <property type="entry name" value="SERINE/THREONINE-PROTEIN KINASE PIM"/>
    <property type="match status" value="1"/>
</dbReference>
<keyword evidence="4" id="KW-0808">Transferase</keyword>
<dbReference type="PANTHER" id="PTHR22984:SF11">
    <property type="entry name" value="AURORA KINASE-RELATED"/>
    <property type="match status" value="1"/>
</dbReference>
<evidence type="ECO:0000256" key="6">
    <source>
        <dbReference type="ARBA" id="ARBA00022777"/>
    </source>
</evidence>
<reference evidence="12" key="1">
    <citation type="submission" date="2025-08" db="UniProtKB">
        <authorList>
            <consortium name="Ensembl"/>
        </authorList>
    </citation>
    <scope>IDENTIFICATION</scope>
</reference>
<evidence type="ECO:0000256" key="8">
    <source>
        <dbReference type="ARBA" id="ARBA00047899"/>
    </source>
</evidence>
<dbReference type="Ensembl" id="ENSSANT00000067799.1">
    <property type="protein sequence ID" value="ENSSANP00000063775.1"/>
    <property type="gene ID" value="ENSSANG00000031798.1"/>
</dbReference>
<dbReference type="Gene3D" id="1.10.510.10">
    <property type="entry name" value="Transferase(Phosphotransferase) domain 1"/>
    <property type="match status" value="1"/>
</dbReference>
<dbReference type="PROSITE" id="PS50011">
    <property type="entry name" value="PROTEIN_KINASE_DOM"/>
    <property type="match status" value="1"/>
</dbReference>
<evidence type="ECO:0000256" key="1">
    <source>
        <dbReference type="ARBA" id="ARBA00005505"/>
    </source>
</evidence>
<dbReference type="FunFam" id="3.30.200.20:FF:000246">
    <property type="entry name" value="Pim proto-oncogene, serine/threonine kinase,-related 152"/>
    <property type="match status" value="1"/>
</dbReference>
<name>A0A671PX18_9TELE</name>
<evidence type="ECO:0000256" key="5">
    <source>
        <dbReference type="ARBA" id="ARBA00022741"/>
    </source>
</evidence>
<dbReference type="Pfam" id="PF00069">
    <property type="entry name" value="Pkinase"/>
    <property type="match status" value="1"/>
</dbReference>
<comment type="catalytic activity">
    <reaction evidence="9">
        <text>L-seryl-[protein] + ATP = O-phospho-L-seryl-[protein] + ADP + H(+)</text>
        <dbReference type="Rhea" id="RHEA:17989"/>
        <dbReference type="Rhea" id="RHEA-COMP:9863"/>
        <dbReference type="Rhea" id="RHEA-COMP:11604"/>
        <dbReference type="ChEBI" id="CHEBI:15378"/>
        <dbReference type="ChEBI" id="CHEBI:29999"/>
        <dbReference type="ChEBI" id="CHEBI:30616"/>
        <dbReference type="ChEBI" id="CHEBI:83421"/>
        <dbReference type="ChEBI" id="CHEBI:456216"/>
        <dbReference type="EC" id="2.7.11.1"/>
    </reaction>
</comment>
<dbReference type="FunFam" id="1.10.510.10:FF:000392">
    <property type="entry name" value="Pim proto-oncogene, serine/threonine kinase,-related 152"/>
    <property type="match status" value="1"/>
</dbReference>
<evidence type="ECO:0000313" key="12">
    <source>
        <dbReference type="Ensembl" id="ENSSANP00000063775.1"/>
    </source>
</evidence>
<evidence type="ECO:0000256" key="10">
    <source>
        <dbReference type="SAM" id="Phobius"/>
    </source>
</evidence>
<dbReference type="AlphaFoldDB" id="A0A671PX18"/>
<dbReference type="InterPro" id="IPR000719">
    <property type="entry name" value="Prot_kinase_dom"/>
</dbReference>
<evidence type="ECO:0000313" key="13">
    <source>
        <dbReference type="Proteomes" id="UP000472260"/>
    </source>
</evidence>
<keyword evidence="7" id="KW-0067">ATP-binding</keyword>
<evidence type="ECO:0000256" key="3">
    <source>
        <dbReference type="ARBA" id="ARBA00022527"/>
    </source>
</evidence>
<dbReference type="PROSITE" id="PS00108">
    <property type="entry name" value="PROTEIN_KINASE_ST"/>
    <property type="match status" value="1"/>
</dbReference>